<dbReference type="AlphaFoldDB" id="A0A915SSQ3"/>
<dbReference type="InterPro" id="IPR037038">
    <property type="entry name" value="HepT-like_sf"/>
</dbReference>
<dbReference type="KEGG" id="naer:MJ1_0382"/>
<dbReference type="GO" id="GO:0016787">
    <property type="term" value="F:hydrolase activity"/>
    <property type="evidence" value="ECO:0007669"/>
    <property type="project" value="UniProtKB-KW"/>
</dbReference>
<dbReference type="GO" id="GO:0110001">
    <property type="term" value="C:toxin-antitoxin complex"/>
    <property type="evidence" value="ECO:0007669"/>
    <property type="project" value="InterPro"/>
</dbReference>
<name>A0A915SSQ3_9ARCH</name>
<dbReference type="Pfam" id="PF01934">
    <property type="entry name" value="HepT-like"/>
    <property type="match status" value="1"/>
</dbReference>
<reference evidence="6" key="1">
    <citation type="journal article" date="2022" name="Int. J. Syst. Evol. Microbiol.">
        <title>Nanobdella aerobiophila gen. nov., sp. nov., a thermoacidophilic, obligate ectosymbiotic archaeon, and proposal of Nanobdellaceae fam. nov., Nanobdellales ord. nov. and Nanobdellia class. nov.</title>
        <authorList>
            <person name="Kato S."/>
            <person name="Ogasawara A."/>
            <person name="Itoh T."/>
            <person name="Sakai H.D."/>
            <person name="Shimizu M."/>
            <person name="Yuki M."/>
            <person name="Kaneko M."/>
            <person name="Takashina T."/>
            <person name="Ohkuma M."/>
        </authorList>
    </citation>
    <scope>NUCLEOTIDE SEQUENCE [LARGE SCALE GENOMIC DNA]</scope>
    <source>
        <strain evidence="6">MJ1</strain>
    </source>
</reference>
<sequence length="60" mass="7344">MERHNIIDKNLSERLKKLTSFRNFLVHLYYDIDLNIVYNLLKNERIALGGFFNHCKRYNK</sequence>
<proteinExistence type="inferred from homology"/>
<evidence type="ECO:0008006" key="7">
    <source>
        <dbReference type="Google" id="ProtNLM"/>
    </source>
</evidence>
<evidence type="ECO:0000256" key="3">
    <source>
        <dbReference type="ARBA" id="ARBA00022801"/>
    </source>
</evidence>
<organism evidence="5 6">
    <name type="scientific">Nanobdella aerobiophila</name>
    <dbReference type="NCBI Taxonomy" id="2586965"/>
    <lineage>
        <taxon>Archaea</taxon>
        <taxon>Nanobdellota</taxon>
        <taxon>Nanobdellia</taxon>
        <taxon>Nanobdellales</taxon>
        <taxon>Nanobdellaceae</taxon>
        <taxon>Nanobdella</taxon>
    </lineage>
</organism>
<evidence type="ECO:0000313" key="5">
    <source>
        <dbReference type="EMBL" id="BBL45546.1"/>
    </source>
</evidence>
<dbReference type="Proteomes" id="UP001055553">
    <property type="component" value="Chromosome"/>
</dbReference>
<accession>A0A915SSQ3</accession>
<dbReference type="InterPro" id="IPR008201">
    <property type="entry name" value="HepT-like"/>
</dbReference>
<comment type="similarity">
    <text evidence="4">Belongs to the HepT RNase toxin family.</text>
</comment>
<keyword evidence="6" id="KW-1185">Reference proteome</keyword>
<dbReference type="EMBL" id="AP019769">
    <property type="protein sequence ID" value="BBL45546.1"/>
    <property type="molecule type" value="Genomic_DNA"/>
</dbReference>
<keyword evidence="2" id="KW-0540">Nuclease</keyword>
<evidence type="ECO:0000256" key="2">
    <source>
        <dbReference type="ARBA" id="ARBA00022722"/>
    </source>
</evidence>
<dbReference type="GO" id="GO:0004540">
    <property type="term" value="F:RNA nuclease activity"/>
    <property type="evidence" value="ECO:0007669"/>
    <property type="project" value="InterPro"/>
</dbReference>
<keyword evidence="3" id="KW-0378">Hydrolase</keyword>
<evidence type="ECO:0000256" key="1">
    <source>
        <dbReference type="ARBA" id="ARBA00022649"/>
    </source>
</evidence>
<gene>
    <name evidence="5" type="ORF">MJ1_0382</name>
</gene>
<evidence type="ECO:0000256" key="4">
    <source>
        <dbReference type="ARBA" id="ARBA00024207"/>
    </source>
</evidence>
<dbReference type="Gene3D" id="1.20.120.580">
    <property type="entry name" value="bsu32300-like"/>
    <property type="match status" value="1"/>
</dbReference>
<protein>
    <recommendedName>
        <fullName evidence="7">DUF86 domain-containing protein</fullName>
    </recommendedName>
</protein>
<keyword evidence="1" id="KW-1277">Toxin-antitoxin system</keyword>
<evidence type="ECO:0000313" key="6">
    <source>
        <dbReference type="Proteomes" id="UP001055553"/>
    </source>
</evidence>